<evidence type="ECO:0000313" key="2">
    <source>
        <dbReference type="Proteomes" id="UP000286045"/>
    </source>
</evidence>
<keyword evidence="2" id="KW-1185">Reference proteome</keyword>
<organism evidence="1 2">
    <name type="scientific">Xylaria grammica</name>
    <dbReference type="NCBI Taxonomy" id="363999"/>
    <lineage>
        <taxon>Eukaryota</taxon>
        <taxon>Fungi</taxon>
        <taxon>Dikarya</taxon>
        <taxon>Ascomycota</taxon>
        <taxon>Pezizomycotina</taxon>
        <taxon>Sordariomycetes</taxon>
        <taxon>Xylariomycetidae</taxon>
        <taxon>Xylariales</taxon>
        <taxon>Xylariaceae</taxon>
        <taxon>Xylaria</taxon>
    </lineage>
</organism>
<dbReference type="Proteomes" id="UP000286045">
    <property type="component" value="Unassembled WGS sequence"/>
</dbReference>
<reference evidence="1 2" key="1">
    <citation type="submission" date="2018-12" db="EMBL/GenBank/DDBJ databases">
        <title>Draft genome sequence of Xylaria grammica IHI A82.</title>
        <authorList>
            <person name="Buettner E."/>
            <person name="Kellner H."/>
        </authorList>
    </citation>
    <scope>NUCLEOTIDE SEQUENCE [LARGE SCALE GENOMIC DNA]</scope>
    <source>
        <strain evidence="1 2">IHI A82</strain>
    </source>
</reference>
<accession>A0A439D5Y6</accession>
<comment type="caution">
    <text evidence="1">The sequence shown here is derived from an EMBL/GenBank/DDBJ whole genome shotgun (WGS) entry which is preliminary data.</text>
</comment>
<dbReference type="EMBL" id="RYZI01000139">
    <property type="protein sequence ID" value="RWA09811.1"/>
    <property type="molecule type" value="Genomic_DNA"/>
</dbReference>
<protein>
    <submittedName>
        <fullName evidence="1">Uncharacterized protein</fullName>
    </submittedName>
</protein>
<name>A0A439D5Y6_9PEZI</name>
<gene>
    <name evidence="1" type="ORF">EKO27_g5279</name>
</gene>
<sequence length="118" mass="14105">MPFPSKKLSEEEVVEIEDEDWEKLDLLELLLQDFQIAYRAFENQDRHGDKFTNFLTKEWAPRMQKELADIEAIQLTADEKRKAEEIGVQWQPVLEHEGEEEIKDLNYWLKKLDEIMPA</sequence>
<proteinExistence type="predicted"/>
<dbReference type="AlphaFoldDB" id="A0A439D5Y6"/>
<evidence type="ECO:0000313" key="1">
    <source>
        <dbReference type="EMBL" id="RWA09811.1"/>
    </source>
</evidence>